<name>A0A9P8LBQ4_9PEZI</name>
<keyword evidence="4" id="KW-1185">Reference proteome</keyword>
<gene>
    <name evidence="3" type="ORF">GP486_004146</name>
</gene>
<dbReference type="SUPFAM" id="SSF48452">
    <property type="entry name" value="TPR-like"/>
    <property type="match status" value="1"/>
</dbReference>
<accession>A0A9P8LBQ4</accession>
<dbReference type="PANTHER" id="PTHR10039">
    <property type="entry name" value="AMELOGENIN"/>
    <property type="match status" value="1"/>
</dbReference>
<proteinExistence type="predicted"/>
<evidence type="ECO:0000256" key="1">
    <source>
        <dbReference type="PROSITE-ProRule" id="PRU00339"/>
    </source>
</evidence>
<evidence type="ECO:0008006" key="5">
    <source>
        <dbReference type="Google" id="ProtNLM"/>
    </source>
</evidence>
<reference evidence="3" key="1">
    <citation type="submission" date="2021-03" db="EMBL/GenBank/DDBJ databases">
        <title>Comparative genomics and phylogenomic investigation of the class Geoglossomycetes provide insights into ecological specialization and systematics.</title>
        <authorList>
            <person name="Melie T."/>
            <person name="Pirro S."/>
            <person name="Miller A.N."/>
            <person name="Quandt A."/>
        </authorList>
    </citation>
    <scope>NUCLEOTIDE SEQUENCE</scope>
    <source>
        <strain evidence="3">CAQ_001_2017</strain>
    </source>
</reference>
<dbReference type="PANTHER" id="PTHR10039:SF17">
    <property type="entry name" value="FUNGAL STAND N-TERMINAL GOODBYE DOMAIN-CONTAINING PROTEIN-RELATED"/>
    <property type="match status" value="1"/>
</dbReference>
<dbReference type="EMBL" id="JAGHQM010000623">
    <property type="protein sequence ID" value="KAH0559338.1"/>
    <property type="molecule type" value="Genomic_DNA"/>
</dbReference>
<evidence type="ECO:0000256" key="2">
    <source>
        <dbReference type="SAM" id="MobiDB-lite"/>
    </source>
</evidence>
<keyword evidence="1" id="KW-0802">TPR repeat</keyword>
<feature type="region of interest" description="Disordered" evidence="2">
    <location>
        <begin position="194"/>
        <end position="215"/>
    </location>
</feature>
<feature type="compositionally biased region" description="Acidic residues" evidence="2">
    <location>
        <begin position="196"/>
        <end position="215"/>
    </location>
</feature>
<organism evidence="3 4">
    <name type="scientific">Trichoglossum hirsutum</name>
    <dbReference type="NCBI Taxonomy" id="265104"/>
    <lineage>
        <taxon>Eukaryota</taxon>
        <taxon>Fungi</taxon>
        <taxon>Dikarya</taxon>
        <taxon>Ascomycota</taxon>
        <taxon>Pezizomycotina</taxon>
        <taxon>Geoglossomycetes</taxon>
        <taxon>Geoglossales</taxon>
        <taxon>Geoglossaceae</taxon>
        <taxon>Trichoglossum</taxon>
    </lineage>
</organism>
<feature type="repeat" description="TPR" evidence="1">
    <location>
        <begin position="446"/>
        <end position="479"/>
    </location>
</feature>
<dbReference type="AlphaFoldDB" id="A0A9P8LBQ4"/>
<dbReference type="Gene3D" id="1.25.40.10">
    <property type="entry name" value="Tetratricopeptide repeat domain"/>
    <property type="match status" value="1"/>
</dbReference>
<feature type="region of interest" description="Disordered" evidence="2">
    <location>
        <begin position="826"/>
        <end position="851"/>
    </location>
</feature>
<evidence type="ECO:0000313" key="4">
    <source>
        <dbReference type="Proteomes" id="UP000750711"/>
    </source>
</evidence>
<dbReference type="Proteomes" id="UP000750711">
    <property type="component" value="Unassembled WGS sequence"/>
</dbReference>
<dbReference type="InterPro" id="IPR011990">
    <property type="entry name" value="TPR-like_helical_dom_sf"/>
</dbReference>
<protein>
    <recommendedName>
        <fullName evidence="5">TPR-like protein</fullName>
    </recommendedName>
</protein>
<dbReference type="SMART" id="SM00028">
    <property type="entry name" value="TPR"/>
    <property type="match status" value="3"/>
</dbReference>
<comment type="caution">
    <text evidence="3">The sequence shown here is derived from an EMBL/GenBank/DDBJ whole genome shotgun (WGS) entry which is preliminary data.</text>
</comment>
<evidence type="ECO:0000313" key="3">
    <source>
        <dbReference type="EMBL" id="KAH0559338.1"/>
    </source>
</evidence>
<dbReference type="PROSITE" id="PS50005">
    <property type="entry name" value="TPR"/>
    <property type="match status" value="1"/>
</dbReference>
<dbReference type="InterPro" id="IPR019734">
    <property type="entry name" value="TPR_rpt"/>
</dbReference>
<sequence>MVGRPHLTDVITETFEAEVPTIHVTSMKTSEDIVHFIQNSIHKSAVLKRVPTELQTEIVDKLSNGAEGMFLWVGLMLKELTKKKSPATLRKSLNEAPKGISEMFRHVLENFSSSLTDEDSGYLNELLAWTTCAQSPLKLGELDAVLKLISDDGEGVFYLEGMLRKQYASFFSVIREDGLSTADLQNFRVIPVNSDSDQEAEAEAEEGLDDTEDDADFHSNPSTTQVTLCHSSIGDFFRDEAQGKVSAGGGYPMVGVNFNEAKTSILKTCLNLFCNEGLIEKAKGNTRLLSYAAKNWQHHLRIVDPSKASRVDRREIAGLLAGMFRSERFMRVWAGQLTWKFFNEDNVEMVRVWLEYKDIQDGLSSEDRDWIQSTVETPADTFLLPTRYVAQRWLQDMWWIPDSCCWVIYAFINLRKGTPLAASTARLDTATEILEAAEWANFEKTALWHRRLAMVFRDHEMYDDALAHFTKALQMDDTMWQARGGMALLYTLKAEYKEALRLDKITEDALQKITAADPHGSSNIKLSLHVVQERMSECYNHLGDKEAALEYRQRSFNNNNRCGSCIAEFLSLLAEKERHQDIIDLLKSMKDEIPGQGYSRLTVSLWQNQDNSSFTAGAALASQKTNELSFLIDAYRSAITAAKKQLNVTTASSLELCLAQLYYTYGQDEERAVRTWEKIRKTFARSKVETEMSDIKDEALTCLARHWFKMASGAEKTSTLARRYVSKLESLAKFEIQTAGQPSAFISTNASSVILGLWYRLSDRPEDARACFQAHIREALQILSDDDPENDSDGILNLGLVFLAAGDDKNAIAMFQALERWGKVQQRTDGIGENQEKKPDPPKTNPDEDDDFGCSCDGPCQRYFPNFYNMALCRYCYDVGFCELCLKRLKDGNLQTNICSPKHDWLVVPPLEKTIEVGKLLVGGEAIDFDDWKRSLKQQWQV</sequence>